<dbReference type="Proteomes" id="UP000233551">
    <property type="component" value="Unassembled WGS sequence"/>
</dbReference>
<organism evidence="2 4">
    <name type="scientific">Punica granatum</name>
    <name type="common">Pomegranate</name>
    <dbReference type="NCBI Taxonomy" id="22663"/>
    <lineage>
        <taxon>Eukaryota</taxon>
        <taxon>Viridiplantae</taxon>
        <taxon>Streptophyta</taxon>
        <taxon>Embryophyta</taxon>
        <taxon>Tracheophyta</taxon>
        <taxon>Spermatophyta</taxon>
        <taxon>Magnoliopsida</taxon>
        <taxon>eudicotyledons</taxon>
        <taxon>Gunneridae</taxon>
        <taxon>Pentapetalae</taxon>
        <taxon>rosids</taxon>
        <taxon>malvids</taxon>
        <taxon>Myrtales</taxon>
        <taxon>Lythraceae</taxon>
        <taxon>Punica</taxon>
    </lineage>
</organism>
<dbReference type="Proteomes" id="UP000197138">
    <property type="component" value="Unassembled WGS sequence"/>
</dbReference>
<evidence type="ECO:0000313" key="2">
    <source>
        <dbReference type="EMBL" id="OWM76051.1"/>
    </source>
</evidence>
<reference evidence="4" key="1">
    <citation type="journal article" date="2017" name="Plant J.">
        <title>The pomegranate (Punica granatum L.) genome and the genomics of punicalagin biosynthesis.</title>
        <authorList>
            <person name="Qin G."/>
            <person name="Xu C."/>
            <person name="Ming R."/>
            <person name="Tang H."/>
            <person name="Guyot R."/>
            <person name="Kramer E.M."/>
            <person name="Hu Y."/>
            <person name="Yi X."/>
            <person name="Qi Y."/>
            <person name="Xu X."/>
            <person name="Gao Z."/>
            <person name="Pan H."/>
            <person name="Jian J."/>
            <person name="Tian Y."/>
            <person name="Yue Z."/>
            <person name="Xu Y."/>
        </authorList>
    </citation>
    <scope>NUCLEOTIDE SEQUENCE [LARGE SCALE GENOMIC DNA]</scope>
    <source>
        <strain evidence="4">cv. Dabenzi</strain>
    </source>
</reference>
<dbReference type="EMBL" id="PGOL01001822">
    <property type="protein sequence ID" value="PKI53954.1"/>
    <property type="molecule type" value="Genomic_DNA"/>
</dbReference>
<evidence type="ECO:0000313" key="4">
    <source>
        <dbReference type="Proteomes" id="UP000197138"/>
    </source>
</evidence>
<dbReference type="EMBL" id="MTKT01003224">
    <property type="protein sequence ID" value="OWM76051.1"/>
    <property type="molecule type" value="Genomic_DNA"/>
</dbReference>
<gene>
    <name evidence="2" type="ORF">CDL15_Pgr009696</name>
    <name evidence="3" type="ORF">CRG98_025656</name>
</gene>
<evidence type="ECO:0000313" key="3">
    <source>
        <dbReference type="EMBL" id="PKI53954.1"/>
    </source>
</evidence>
<reference evidence="3 5" key="3">
    <citation type="submission" date="2017-11" db="EMBL/GenBank/DDBJ databases">
        <title>De-novo sequencing of pomegranate (Punica granatum L.) genome.</title>
        <authorList>
            <person name="Akparov Z."/>
            <person name="Amiraslanov A."/>
            <person name="Hajiyeva S."/>
            <person name="Abbasov M."/>
            <person name="Kaur K."/>
            <person name="Hamwieh A."/>
            <person name="Solovyev V."/>
            <person name="Salamov A."/>
            <person name="Braich B."/>
            <person name="Kosarev P."/>
            <person name="Mahmoud A."/>
            <person name="Hajiyev E."/>
            <person name="Babayeva S."/>
            <person name="Izzatullayeva V."/>
            <person name="Mammadov A."/>
            <person name="Mammadov A."/>
            <person name="Sharifova S."/>
            <person name="Ojaghi J."/>
            <person name="Eynullazada K."/>
            <person name="Bayramov B."/>
            <person name="Abdulazimova A."/>
            <person name="Shahmuradov I."/>
        </authorList>
    </citation>
    <scope>NUCLEOTIDE SEQUENCE [LARGE SCALE GENOMIC DNA]</scope>
    <source>
        <strain evidence="3">AG2017</strain>
        <strain evidence="5">cv. AG2017</strain>
        <tissue evidence="3">Leaf</tissue>
    </source>
</reference>
<dbReference type="AlphaFoldDB" id="A0A218WUZ7"/>
<feature type="region of interest" description="Disordered" evidence="1">
    <location>
        <begin position="17"/>
        <end position="55"/>
    </location>
</feature>
<reference evidence="2" key="2">
    <citation type="submission" date="2017-06" db="EMBL/GenBank/DDBJ databases">
        <title>The pomegranate genome and the genomics of punicalagin biosynthesis.</title>
        <authorList>
            <person name="Xu C."/>
        </authorList>
    </citation>
    <scope>NUCLEOTIDE SEQUENCE [LARGE SCALE GENOMIC DNA]</scope>
    <source>
        <tissue evidence="2">Fresh leaf</tissue>
    </source>
</reference>
<keyword evidence="5" id="KW-1185">Reference proteome</keyword>
<evidence type="ECO:0000256" key="1">
    <source>
        <dbReference type="SAM" id="MobiDB-lite"/>
    </source>
</evidence>
<name>A0A218WUZ7_PUNGR</name>
<proteinExistence type="predicted"/>
<protein>
    <submittedName>
        <fullName evidence="2">Uncharacterized protein</fullName>
    </submittedName>
</protein>
<evidence type="ECO:0000313" key="5">
    <source>
        <dbReference type="Proteomes" id="UP000233551"/>
    </source>
</evidence>
<sequence>MNSTHIPIATGSWLWLQNQAPKPSRAHEPHGEFALGSQTKPEGREPSISTNPSSRAWVHRDKKLGFVEISSSCGGSFDGAVGSWSMIVRRQVPRFVETSDLRAVDSCRGSSRPLACEP</sequence>
<accession>A0A218WUZ7</accession>
<comment type="caution">
    <text evidence="2">The sequence shown here is derived from an EMBL/GenBank/DDBJ whole genome shotgun (WGS) entry which is preliminary data.</text>
</comment>